<dbReference type="EMBL" id="LAZR01000101">
    <property type="protein sequence ID" value="KKN91713.1"/>
    <property type="molecule type" value="Genomic_DNA"/>
</dbReference>
<evidence type="ECO:0000259" key="2">
    <source>
        <dbReference type="PROSITE" id="PS50076"/>
    </source>
</evidence>
<evidence type="ECO:0000256" key="1">
    <source>
        <dbReference type="SAM" id="MobiDB-lite"/>
    </source>
</evidence>
<dbReference type="Pfam" id="PF00226">
    <property type="entry name" value="DnaJ"/>
    <property type="match status" value="1"/>
</dbReference>
<name>A0A0F9XIA4_9ZZZZ</name>
<dbReference type="CDD" id="cd06257">
    <property type="entry name" value="DnaJ"/>
    <property type="match status" value="1"/>
</dbReference>
<evidence type="ECO:0000313" key="3">
    <source>
        <dbReference type="EMBL" id="KKN91713.1"/>
    </source>
</evidence>
<dbReference type="InterPro" id="IPR001623">
    <property type="entry name" value="DnaJ_domain"/>
</dbReference>
<dbReference type="PRINTS" id="PR00625">
    <property type="entry name" value="JDOMAIN"/>
</dbReference>
<dbReference type="SUPFAM" id="SSF46565">
    <property type="entry name" value="Chaperone J-domain"/>
    <property type="match status" value="1"/>
</dbReference>
<proteinExistence type="predicted"/>
<gene>
    <name evidence="3" type="ORF">LCGC14_0215950</name>
</gene>
<dbReference type="Gene3D" id="1.10.3680.10">
    <property type="entry name" value="TerB-like"/>
    <property type="match status" value="1"/>
</dbReference>
<dbReference type="Gene3D" id="1.10.287.110">
    <property type="entry name" value="DnaJ domain"/>
    <property type="match status" value="1"/>
</dbReference>
<protein>
    <recommendedName>
        <fullName evidence="2">J domain-containing protein</fullName>
    </recommendedName>
</protein>
<feature type="region of interest" description="Disordered" evidence="1">
    <location>
        <begin position="221"/>
        <end position="240"/>
    </location>
</feature>
<dbReference type="SMART" id="SM00271">
    <property type="entry name" value="DnaJ"/>
    <property type="match status" value="1"/>
</dbReference>
<dbReference type="InterPro" id="IPR036869">
    <property type="entry name" value="J_dom_sf"/>
</dbReference>
<feature type="domain" description="J" evidence="2">
    <location>
        <begin position="198"/>
        <end position="262"/>
    </location>
</feature>
<reference evidence="3" key="1">
    <citation type="journal article" date="2015" name="Nature">
        <title>Complex archaea that bridge the gap between prokaryotes and eukaryotes.</title>
        <authorList>
            <person name="Spang A."/>
            <person name="Saw J.H."/>
            <person name="Jorgensen S.L."/>
            <person name="Zaremba-Niedzwiedzka K."/>
            <person name="Martijn J."/>
            <person name="Lind A.E."/>
            <person name="van Eijk R."/>
            <person name="Schleper C."/>
            <person name="Guy L."/>
            <person name="Ettema T.J."/>
        </authorList>
    </citation>
    <scope>NUCLEOTIDE SEQUENCE</scope>
</reference>
<feature type="region of interest" description="Disordered" evidence="1">
    <location>
        <begin position="166"/>
        <end position="189"/>
    </location>
</feature>
<accession>A0A0F9XIA4</accession>
<dbReference type="InterPro" id="IPR029024">
    <property type="entry name" value="TerB-like"/>
</dbReference>
<comment type="caution">
    <text evidence="3">The sequence shown here is derived from an EMBL/GenBank/DDBJ whole genome shotgun (WGS) entry which is preliminary data.</text>
</comment>
<organism evidence="3">
    <name type="scientific">marine sediment metagenome</name>
    <dbReference type="NCBI Taxonomy" id="412755"/>
    <lineage>
        <taxon>unclassified sequences</taxon>
        <taxon>metagenomes</taxon>
        <taxon>ecological metagenomes</taxon>
    </lineage>
</organism>
<dbReference type="PROSITE" id="PS50076">
    <property type="entry name" value="DNAJ_2"/>
    <property type="match status" value="1"/>
</dbReference>
<sequence>MLWPVTLAGALIGGLAAGASGCILGVVLGHALDRHWNLRRWSDVPGRVREFAGRNHSYQTVLFMCLGRLAKAEGRVQPAHLQLARDIMQQYRLDEPVRLQAMHGFNRGKDASVRLKPLLKRLYRNEPARAAELMDCCWRMALVTGTLGTQSRQLLDEWSHLSGMARAEQQRMHQRHRNSRSSKAEHKPPAVNHDLMQDAAELLGVDLSASPEVIKRAYRRQLSRHHPDKMTGASPQDLAAAGERVHAVQQAYERIRRYRGFR</sequence>
<dbReference type="AlphaFoldDB" id="A0A0F9XIA4"/>